<evidence type="ECO:0000256" key="5">
    <source>
        <dbReference type="ARBA" id="ARBA00022679"/>
    </source>
</evidence>
<keyword evidence="7" id="KW-0735">Signal-anchor</keyword>
<evidence type="ECO:0000313" key="15">
    <source>
        <dbReference type="EMBL" id="GFR51153.1"/>
    </source>
</evidence>
<evidence type="ECO:0000256" key="2">
    <source>
        <dbReference type="ARBA" id="ARBA00004922"/>
    </source>
</evidence>
<feature type="transmembrane region" description="Helical" evidence="12">
    <location>
        <begin position="7"/>
        <end position="24"/>
    </location>
</feature>
<keyword evidence="16" id="KW-1185">Reference proteome</keyword>
<dbReference type="InterPro" id="IPR038577">
    <property type="entry name" value="GT10-like_C_sf"/>
</dbReference>
<name>A0AAD3HS54_9CHLO</name>
<keyword evidence="10" id="KW-0325">Glycoprotein</keyword>
<organism evidence="15 16">
    <name type="scientific">Astrephomene gubernaculifera</name>
    <dbReference type="NCBI Taxonomy" id="47775"/>
    <lineage>
        <taxon>Eukaryota</taxon>
        <taxon>Viridiplantae</taxon>
        <taxon>Chlorophyta</taxon>
        <taxon>core chlorophytes</taxon>
        <taxon>Chlorophyceae</taxon>
        <taxon>CS clade</taxon>
        <taxon>Chlamydomonadales</taxon>
        <taxon>Astrephomenaceae</taxon>
        <taxon>Astrephomene</taxon>
    </lineage>
</organism>
<dbReference type="PANTHER" id="PTHR11929:SF194">
    <property type="entry name" value="ALPHA-(1,3)-FUCOSYLTRANSFERASE 10"/>
    <property type="match status" value="1"/>
</dbReference>
<comment type="subcellular location">
    <subcellularLocation>
        <location evidence="11">Endomembrane system</location>
        <topology evidence="11">Single-pass membrane protein</topology>
    </subcellularLocation>
    <subcellularLocation>
        <location evidence="12">Golgi apparatus</location>
        <location evidence="12">Golgi stack membrane</location>
        <topology evidence="12">Single-pass type II membrane protein</topology>
    </subcellularLocation>
    <subcellularLocation>
        <location evidence="1">Membrane</location>
        <topology evidence="1">Single-pass type II membrane protein</topology>
    </subcellularLocation>
</comment>
<dbReference type="GO" id="GO:0046920">
    <property type="term" value="F:alpha-(1-&gt;3)-fucosyltransferase activity"/>
    <property type="evidence" value="ECO:0007669"/>
    <property type="project" value="TreeGrafter"/>
</dbReference>
<feature type="domain" description="Fucosyltransferase C-terminal" evidence="14">
    <location>
        <begin position="208"/>
        <end position="390"/>
    </location>
</feature>
<dbReference type="Gene3D" id="3.40.50.11660">
    <property type="entry name" value="Glycosyl transferase family 10, C-terminal domain"/>
    <property type="match status" value="1"/>
</dbReference>
<accession>A0AAD3HS54</accession>
<comment type="caution">
    <text evidence="15">The sequence shown here is derived from an EMBL/GenBank/DDBJ whole genome shotgun (WGS) entry which is preliminary data.</text>
</comment>
<proteinExistence type="inferred from homology"/>
<evidence type="ECO:0000256" key="8">
    <source>
        <dbReference type="ARBA" id="ARBA00022989"/>
    </source>
</evidence>
<keyword evidence="6 12" id="KW-0812">Transmembrane</keyword>
<gene>
    <name evidence="15" type="ORF">Agub_g13508</name>
</gene>
<keyword evidence="5 12" id="KW-0808">Transferase</keyword>
<evidence type="ECO:0000259" key="14">
    <source>
        <dbReference type="Pfam" id="PF00852"/>
    </source>
</evidence>
<comment type="similarity">
    <text evidence="3 12">Belongs to the glycosyltransferase 10 family.</text>
</comment>
<evidence type="ECO:0000256" key="4">
    <source>
        <dbReference type="ARBA" id="ARBA00022676"/>
    </source>
</evidence>
<keyword evidence="8 12" id="KW-1133">Transmembrane helix</keyword>
<evidence type="ECO:0000313" key="16">
    <source>
        <dbReference type="Proteomes" id="UP001054857"/>
    </source>
</evidence>
<dbReference type="Proteomes" id="UP001054857">
    <property type="component" value="Unassembled WGS sequence"/>
</dbReference>
<keyword evidence="12" id="KW-0333">Golgi apparatus</keyword>
<dbReference type="FunFam" id="3.40.50.11660:FF:000002">
    <property type="entry name" value="Alpha-(1,3)-fucosyltransferase"/>
    <property type="match status" value="1"/>
</dbReference>
<evidence type="ECO:0000256" key="13">
    <source>
        <dbReference type="SAM" id="MobiDB-lite"/>
    </source>
</evidence>
<feature type="region of interest" description="Disordered" evidence="13">
    <location>
        <begin position="52"/>
        <end position="71"/>
    </location>
</feature>
<keyword evidence="4 12" id="KW-0328">Glycosyltransferase</keyword>
<sequence length="409" mass="46567">MKGLRNFWVFAVVFLVTVGILNFVEHTQQSRPDSVQHDIHLQTTSEASGQLVLGRAGGPRKPAKQQHRADLEDERYPFRPIEDVKISVQTGHFFGGDFEGLEPNCTIGKTVINCRYGSSVDPHTADALWYHIPSMGGASSVQKYHPKQLTIAMSMESSEYYPALDNKDFMRVFDIETTYRSCSQVPIFYFDYNPNQLSKIMKPAKPFEEKKTALVYVNSNCGAKSGRSDIMRQVLGLNHPTIPTHSYGNCDRNMEVNGHFDKVELISGYKFCVAMENSITKDYITEKLWQALEAGCVPVYMGPHNIAEFLPDPEAIIDYNKLGSPEALMKELERLASDKAAYEAKLSWKSRRLEQQSADFQAKVVGSAERQPHTRCQLCRVVLKNRYRPQNFTTCLWNETWTRDYHVKA</sequence>
<dbReference type="GO" id="GO:0032580">
    <property type="term" value="C:Golgi cisterna membrane"/>
    <property type="evidence" value="ECO:0007669"/>
    <property type="project" value="UniProtKB-SubCell"/>
</dbReference>
<comment type="pathway">
    <text evidence="2">Protein modification; protein glycosylation.</text>
</comment>
<dbReference type="EMBL" id="BMAR01000046">
    <property type="protein sequence ID" value="GFR51153.1"/>
    <property type="molecule type" value="Genomic_DNA"/>
</dbReference>
<evidence type="ECO:0000256" key="12">
    <source>
        <dbReference type="RuleBase" id="RU003832"/>
    </source>
</evidence>
<reference evidence="15 16" key="1">
    <citation type="journal article" date="2021" name="Sci. Rep.">
        <title>Genome sequencing of the multicellular alga Astrephomene provides insights into convergent evolution of germ-soma differentiation.</title>
        <authorList>
            <person name="Yamashita S."/>
            <person name="Yamamoto K."/>
            <person name="Matsuzaki R."/>
            <person name="Suzuki S."/>
            <person name="Yamaguchi H."/>
            <person name="Hirooka S."/>
            <person name="Minakuchi Y."/>
            <person name="Miyagishima S."/>
            <person name="Kawachi M."/>
            <person name="Toyoda A."/>
            <person name="Nozaki H."/>
        </authorList>
    </citation>
    <scope>NUCLEOTIDE SEQUENCE [LARGE SCALE GENOMIC DNA]</scope>
    <source>
        <strain evidence="15 16">NIES-4017</strain>
    </source>
</reference>
<protein>
    <recommendedName>
        <fullName evidence="12">Fucosyltransferase</fullName>
        <ecNumber evidence="12">2.4.1.-</ecNumber>
    </recommendedName>
</protein>
<evidence type="ECO:0000256" key="1">
    <source>
        <dbReference type="ARBA" id="ARBA00004606"/>
    </source>
</evidence>
<evidence type="ECO:0000256" key="9">
    <source>
        <dbReference type="ARBA" id="ARBA00023136"/>
    </source>
</evidence>
<dbReference type="PANTHER" id="PTHR11929">
    <property type="entry name" value="ALPHA- 1,3 -FUCOSYLTRANSFERASE"/>
    <property type="match status" value="1"/>
</dbReference>
<evidence type="ECO:0000256" key="10">
    <source>
        <dbReference type="ARBA" id="ARBA00023180"/>
    </source>
</evidence>
<evidence type="ECO:0000256" key="3">
    <source>
        <dbReference type="ARBA" id="ARBA00008919"/>
    </source>
</evidence>
<dbReference type="InterPro" id="IPR001503">
    <property type="entry name" value="Glyco_trans_10"/>
</dbReference>
<dbReference type="AlphaFoldDB" id="A0AAD3HS54"/>
<dbReference type="InterPro" id="IPR055270">
    <property type="entry name" value="Glyco_tran_10_C"/>
</dbReference>
<dbReference type="SUPFAM" id="SSF53756">
    <property type="entry name" value="UDP-Glycosyltransferase/glycogen phosphorylase"/>
    <property type="match status" value="1"/>
</dbReference>
<evidence type="ECO:0000256" key="11">
    <source>
        <dbReference type="ARBA" id="ARBA00037847"/>
    </source>
</evidence>
<evidence type="ECO:0000256" key="6">
    <source>
        <dbReference type="ARBA" id="ARBA00022692"/>
    </source>
</evidence>
<dbReference type="Pfam" id="PF00852">
    <property type="entry name" value="Glyco_transf_10"/>
    <property type="match status" value="1"/>
</dbReference>
<evidence type="ECO:0000256" key="7">
    <source>
        <dbReference type="ARBA" id="ARBA00022968"/>
    </source>
</evidence>
<keyword evidence="9 12" id="KW-0472">Membrane</keyword>
<dbReference type="EC" id="2.4.1.-" evidence="12"/>